<evidence type="ECO:0000313" key="3">
    <source>
        <dbReference type="Proteomes" id="UP000183376"/>
    </source>
</evidence>
<dbReference type="SUPFAM" id="SSF50969">
    <property type="entry name" value="YVTN repeat-like/Quinoprotein amine dehydrogenase"/>
    <property type="match status" value="1"/>
</dbReference>
<dbReference type="PROSITE" id="PS51257">
    <property type="entry name" value="PROKAR_LIPOPROTEIN"/>
    <property type="match status" value="1"/>
</dbReference>
<dbReference type="STRING" id="211114.SAMN04489726_1588"/>
<dbReference type="AlphaFoldDB" id="A0A1G9T6H8"/>
<gene>
    <name evidence="2" type="ORF">SAMN04489726_1588</name>
</gene>
<accession>A0A1G9T6H8</accession>
<proteinExistence type="predicted"/>
<name>A0A1G9T6H8_ALLAB</name>
<feature type="chain" id="PRO_5009245503" description="DNA-binding beta-propeller fold protein YncE" evidence="1">
    <location>
        <begin position="23"/>
        <end position="335"/>
    </location>
</feature>
<dbReference type="InterPro" id="IPR015943">
    <property type="entry name" value="WD40/YVTN_repeat-like_dom_sf"/>
</dbReference>
<sequence>MRRRAVAVVPVVIGALALSACAPDRTPSDPLLVGDQLVAPSPAVSPPSSSPDGTVLPLDGPARALALDTATRTLAVAVDAKEIRLFSVDSPQTPPRVVPVPDKVTSLSPAGDGALFAAIPSANTLVRLDVRTGGTETSTVEGAPSGATVVNGQTVVSLRNRNAVAVLDGGKVTREITGFFAPTAVLRGAENDALVLDSNRTALIEVNVAEGRVASALRAGDGATNAVTDRFGRALVVDTRGGELLAFSPSPFLMKQRFPVPGTPYGIAYDAKRDLAWITLTERNEVVGFHVAGGEPVEKHRFRTVRQPDSVAVDPDSGKVYVASADREGIQVVQP</sequence>
<organism evidence="2 3">
    <name type="scientific">Allokutzneria albata</name>
    <name type="common">Kibdelosporangium albatum</name>
    <dbReference type="NCBI Taxonomy" id="211114"/>
    <lineage>
        <taxon>Bacteria</taxon>
        <taxon>Bacillati</taxon>
        <taxon>Actinomycetota</taxon>
        <taxon>Actinomycetes</taxon>
        <taxon>Pseudonocardiales</taxon>
        <taxon>Pseudonocardiaceae</taxon>
        <taxon>Allokutzneria</taxon>
    </lineage>
</organism>
<dbReference type="InterPro" id="IPR011044">
    <property type="entry name" value="Quino_amine_DH_bsu"/>
</dbReference>
<reference evidence="2 3" key="1">
    <citation type="submission" date="2016-10" db="EMBL/GenBank/DDBJ databases">
        <authorList>
            <person name="de Groot N.N."/>
        </authorList>
    </citation>
    <scope>NUCLEOTIDE SEQUENCE [LARGE SCALE GENOMIC DNA]</scope>
    <source>
        <strain evidence="2 3">DSM 44149</strain>
    </source>
</reference>
<dbReference type="Proteomes" id="UP000183376">
    <property type="component" value="Chromosome I"/>
</dbReference>
<evidence type="ECO:0000313" key="2">
    <source>
        <dbReference type="EMBL" id="SDM43232.1"/>
    </source>
</evidence>
<evidence type="ECO:0000256" key="1">
    <source>
        <dbReference type="SAM" id="SignalP"/>
    </source>
</evidence>
<feature type="signal peptide" evidence="1">
    <location>
        <begin position="1"/>
        <end position="22"/>
    </location>
</feature>
<evidence type="ECO:0008006" key="4">
    <source>
        <dbReference type="Google" id="ProtNLM"/>
    </source>
</evidence>
<keyword evidence="1" id="KW-0732">Signal</keyword>
<protein>
    <recommendedName>
        <fullName evidence="4">DNA-binding beta-propeller fold protein YncE</fullName>
    </recommendedName>
</protein>
<dbReference type="EMBL" id="LT629701">
    <property type="protein sequence ID" value="SDM43232.1"/>
    <property type="molecule type" value="Genomic_DNA"/>
</dbReference>
<keyword evidence="3" id="KW-1185">Reference proteome</keyword>
<dbReference type="Gene3D" id="2.130.10.10">
    <property type="entry name" value="YVTN repeat-like/Quinoprotein amine dehydrogenase"/>
    <property type="match status" value="2"/>
</dbReference>
<dbReference type="eggNOG" id="COG3391">
    <property type="taxonomic scope" value="Bacteria"/>
</dbReference>